<dbReference type="EMBL" id="JAIVFG010000033">
    <property type="protein sequence ID" value="MDB0572676.1"/>
    <property type="molecule type" value="Genomic_DNA"/>
</dbReference>
<feature type="transmembrane region" description="Helical" evidence="6">
    <location>
        <begin position="272"/>
        <end position="291"/>
    </location>
</feature>
<dbReference type="Proteomes" id="UP001144050">
    <property type="component" value="Unassembled WGS sequence"/>
</dbReference>
<dbReference type="PANTHER" id="PTHR33406">
    <property type="entry name" value="MEMBRANE PROTEIN MJ1562-RELATED"/>
    <property type="match status" value="1"/>
</dbReference>
<dbReference type="AlphaFoldDB" id="A0AAW5ZS67"/>
<feature type="transmembrane region" description="Helical" evidence="6">
    <location>
        <begin position="727"/>
        <end position="747"/>
    </location>
</feature>
<feature type="transmembrane region" description="Helical" evidence="6">
    <location>
        <begin position="670"/>
        <end position="691"/>
    </location>
</feature>
<feature type="transmembrane region" description="Helical" evidence="6">
    <location>
        <begin position="397"/>
        <end position="419"/>
    </location>
</feature>
<feature type="transmembrane region" description="Helical" evidence="6">
    <location>
        <begin position="371"/>
        <end position="391"/>
    </location>
</feature>
<dbReference type="InterPro" id="IPR050545">
    <property type="entry name" value="Mycobact_MmpL"/>
</dbReference>
<evidence type="ECO:0000256" key="3">
    <source>
        <dbReference type="ARBA" id="ARBA00022692"/>
    </source>
</evidence>
<organism evidence="8 9">
    <name type="scientific">Ralstonia solanacearum</name>
    <name type="common">Pseudomonas solanacearum</name>
    <dbReference type="NCBI Taxonomy" id="305"/>
    <lineage>
        <taxon>Bacteria</taxon>
        <taxon>Pseudomonadati</taxon>
        <taxon>Pseudomonadota</taxon>
        <taxon>Betaproteobacteria</taxon>
        <taxon>Burkholderiales</taxon>
        <taxon>Burkholderiaceae</taxon>
        <taxon>Ralstonia</taxon>
        <taxon>Ralstonia solanacearum species complex</taxon>
    </lineage>
</organism>
<keyword evidence="3 6" id="KW-0812">Transmembrane</keyword>
<sequence length="817" mass="86674">MPASSSPASPLSGIRRSDWAARCLWLAIVLLAAGYCGWRLQSGSVLQTNLLALLPATEADPLAEQATDRLAASMGDRAVFLVSSHDDQRAKAAARQLGARLAQSHAFRTVIAELPPFDAAQIARFYLPYRAGLLNAGDRAALQNRSTSLPDLLAQRLYSPLHTGTGLGAPLADDPFGWLEHWLADLPLASTRLEIEDNLLVSHQGNQGTTTGVLVTGVLRASAYESHTQAGVRDAVAAAQSDLAQAFPEVTIARAGAVFYADAARTSSERELHVIGIASTVGIALLMLWVFRSPRVLLLGFASTGVGILCALAATMAAFGKLHLLTLIFGASLIGEAVDYSIQYFINHLGASAGAGGVRDPWRSAREVRPALTVALATSLLGYATLVWVPFPALRQLACFAMVGIGAAFLSVISLLPALMPRLAAQPRRTDARAARWLAAWHRALSHRRAPLVLLLMAAGALPGWLRLGSDDDIRLLVQRDAELVRQEAIIRNAIGMEGGTQFFLVKGSTPEQVLERAEVLDAQLAGPIAGAVLQGHQSVTQFVPSMRRQRQNQALMTERALGDPQGLHTLLANAGFRPEAASGYLQAVAQTASAPLTVDAWLAMPWSQPYRHLWLGRMTDPAGQAPVYAAIVIPIGATGAQLPALAALADGTQGIRFVDKPSSVARLFAAYRIGSAWWLAGALALVLGLFCCRYGWRAGLRVTLPVVFAIGLTFSAYGYAGIPLNLFHWLALMLVLGVGANYAVFLREGCLRGHTEIGAVWTGVVLSAATTLLTFGLLGSSAMPVLRSFGMTLACGIIIAVALAPLGMPRSGAQRA</sequence>
<dbReference type="SUPFAM" id="SSF82866">
    <property type="entry name" value="Multidrug efflux transporter AcrB transmembrane domain"/>
    <property type="match status" value="2"/>
</dbReference>
<evidence type="ECO:0000256" key="4">
    <source>
        <dbReference type="ARBA" id="ARBA00022989"/>
    </source>
</evidence>
<dbReference type="PANTHER" id="PTHR33406:SF13">
    <property type="entry name" value="MEMBRANE PROTEIN YDFJ"/>
    <property type="match status" value="1"/>
</dbReference>
<evidence type="ECO:0000256" key="5">
    <source>
        <dbReference type="ARBA" id="ARBA00023136"/>
    </source>
</evidence>
<keyword evidence="4 6" id="KW-1133">Transmembrane helix</keyword>
<reference evidence="8" key="1">
    <citation type="submission" date="2021-09" db="EMBL/GenBank/DDBJ databases">
        <title>Genomic analysis of Ralstonia spp.</title>
        <authorList>
            <person name="Aburjaile F."/>
            <person name="Ariute J.C."/>
            <person name="Pais A.K.L."/>
            <person name="Albuquerque G.M.R."/>
            <person name="Silva A.M.F."/>
            <person name="Brenig B."/>
            <person name="Azevedo V."/>
            <person name="Matiuzzi M."/>
            <person name="Ramos R."/>
            <person name="Goes-Neto A."/>
            <person name="Soares S."/>
            <person name="Iseppon A.M.B."/>
            <person name="Souza E."/>
            <person name="Gama M."/>
        </authorList>
    </citation>
    <scope>NUCLEOTIDE SEQUENCE</scope>
    <source>
        <strain evidence="8">CCRMRs91</strain>
    </source>
</reference>
<keyword evidence="2" id="KW-1003">Cell membrane</keyword>
<feature type="domain" description="Membrane transport protein MMPL" evidence="7">
    <location>
        <begin position="213"/>
        <end position="449"/>
    </location>
</feature>
<evidence type="ECO:0000256" key="1">
    <source>
        <dbReference type="ARBA" id="ARBA00004651"/>
    </source>
</evidence>
<name>A0AAW5ZS67_RALSL</name>
<keyword evidence="5 6" id="KW-0472">Membrane</keyword>
<proteinExistence type="predicted"/>
<feature type="transmembrane region" description="Helical" evidence="6">
    <location>
        <begin position="297"/>
        <end position="319"/>
    </location>
</feature>
<feature type="transmembrane region" description="Helical" evidence="6">
    <location>
        <begin position="703"/>
        <end position="721"/>
    </location>
</feature>
<dbReference type="Gene3D" id="1.20.1640.10">
    <property type="entry name" value="Multidrug efflux transporter AcrB transmembrane domain"/>
    <property type="match status" value="2"/>
</dbReference>
<feature type="transmembrane region" description="Helical" evidence="6">
    <location>
        <begin position="759"/>
        <end position="780"/>
    </location>
</feature>
<evidence type="ECO:0000313" key="9">
    <source>
        <dbReference type="Proteomes" id="UP001144050"/>
    </source>
</evidence>
<dbReference type="InterPro" id="IPR004869">
    <property type="entry name" value="MMPL_dom"/>
</dbReference>
<gene>
    <name evidence="8" type="ORF">LBW59_18100</name>
</gene>
<accession>A0AAW5ZS67</accession>
<dbReference type="RefSeq" id="WP_271656975.1">
    <property type="nucleotide sequence ID" value="NZ_JAIVFG010000033.1"/>
</dbReference>
<evidence type="ECO:0000259" key="7">
    <source>
        <dbReference type="Pfam" id="PF03176"/>
    </source>
</evidence>
<comment type="caution">
    <text evidence="8">The sequence shown here is derived from an EMBL/GenBank/DDBJ whole genome shotgun (WGS) entry which is preliminary data.</text>
</comment>
<comment type="subcellular location">
    <subcellularLocation>
        <location evidence="1">Cell membrane</location>
        <topology evidence="1">Multi-pass membrane protein</topology>
    </subcellularLocation>
</comment>
<feature type="transmembrane region" description="Helical" evidence="6">
    <location>
        <begin position="786"/>
        <end position="807"/>
    </location>
</feature>
<feature type="domain" description="Membrane transport protein MMPL" evidence="7">
    <location>
        <begin position="703"/>
        <end position="805"/>
    </location>
</feature>
<dbReference type="GO" id="GO:0005886">
    <property type="term" value="C:plasma membrane"/>
    <property type="evidence" value="ECO:0007669"/>
    <property type="project" value="UniProtKB-SubCell"/>
</dbReference>
<feature type="transmembrane region" description="Helical" evidence="6">
    <location>
        <begin position="628"/>
        <end position="650"/>
    </location>
</feature>
<dbReference type="Pfam" id="PF03176">
    <property type="entry name" value="MMPL"/>
    <property type="match status" value="2"/>
</dbReference>
<protein>
    <submittedName>
        <fullName evidence="8">MMPL family transporter</fullName>
    </submittedName>
</protein>
<evidence type="ECO:0000256" key="6">
    <source>
        <dbReference type="SAM" id="Phobius"/>
    </source>
</evidence>
<evidence type="ECO:0000313" key="8">
    <source>
        <dbReference type="EMBL" id="MDB0572676.1"/>
    </source>
</evidence>
<evidence type="ECO:0000256" key="2">
    <source>
        <dbReference type="ARBA" id="ARBA00022475"/>
    </source>
</evidence>